<protein>
    <recommendedName>
        <fullName evidence="7 14">Ribonuclease HII</fullName>
        <shortName evidence="14">RNase HII</shortName>
        <ecNumber evidence="6 14">3.1.26.4</ecNumber>
    </recommendedName>
</protein>
<evidence type="ECO:0000256" key="7">
    <source>
        <dbReference type="ARBA" id="ARBA00019179"/>
    </source>
</evidence>
<sequence>MKVKISEIEERLAVVKDPDNPFILALQKDGRKGAQEALEKWKRKLEKEHQALEKFREMMRYENALRLEGHRLIAGIDEAGRGPLAGPVVAAAVILPEDFYLAGLNDSKQLSGKQREKYYSAICEKAGYIGVGIVDADEIDKINIYKAAKKAMMLAVENLLEKPDHLLIDAMEIPAPYPQTSIIKGDAKSVSIAAASIIAKVTRDRLMQEMDKKYPEYGFAKNMGYGTKEHLEALKRHGPCPIHRKTFAPVKNWPAF</sequence>
<keyword evidence="13 14" id="KW-0464">Manganese</keyword>
<dbReference type="HAMAP" id="MF_00052_B">
    <property type="entry name" value="RNase_HII_B"/>
    <property type="match status" value="1"/>
</dbReference>
<dbReference type="PROSITE" id="PS51975">
    <property type="entry name" value="RNASE_H_2"/>
    <property type="match status" value="1"/>
</dbReference>
<reference evidence="19 20" key="1">
    <citation type="submission" date="2019-09" db="EMBL/GenBank/DDBJ databases">
        <title>Draft genome sequence of Bacillus sp. JC-7.</title>
        <authorList>
            <person name="Tanaka N."/>
            <person name="Shiwa Y."/>
            <person name="Fujita N."/>
            <person name="Tanasupawat S."/>
        </authorList>
    </citation>
    <scope>NUCLEOTIDE SEQUENCE [LARGE SCALE GENOMIC DNA]</scope>
    <source>
        <strain evidence="19 20">JC-7</strain>
    </source>
</reference>
<evidence type="ECO:0000256" key="15">
    <source>
        <dbReference type="PROSITE-ProRule" id="PRU01319"/>
    </source>
</evidence>
<dbReference type="AlphaFoldDB" id="A0A5J4JJ64"/>
<comment type="function">
    <text evidence="3 14 16">Endonuclease that specifically degrades the RNA of RNA-DNA hybrids.</text>
</comment>
<evidence type="ECO:0000256" key="1">
    <source>
        <dbReference type="ARBA" id="ARBA00000077"/>
    </source>
</evidence>
<evidence type="ECO:0000256" key="9">
    <source>
        <dbReference type="ARBA" id="ARBA00022722"/>
    </source>
</evidence>
<evidence type="ECO:0000256" key="14">
    <source>
        <dbReference type="HAMAP-Rule" id="MF_00052"/>
    </source>
</evidence>
<evidence type="ECO:0000256" key="3">
    <source>
        <dbReference type="ARBA" id="ARBA00004065"/>
    </source>
</evidence>
<keyword evidence="8 14" id="KW-0963">Cytoplasm</keyword>
<evidence type="ECO:0000259" key="18">
    <source>
        <dbReference type="PROSITE" id="PS51975"/>
    </source>
</evidence>
<name>A0A5J4JJ64_9BACI</name>
<dbReference type="GO" id="GO:0043137">
    <property type="term" value="P:DNA replication, removal of RNA primer"/>
    <property type="evidence" value="ECO:0007669"/>
    <property type="project" value="TreeGrafter"/>
</dbReference>
<comment type="subcellular location">
    <subcellularLocation>
        <location evidence="4 14">Cytoplasm</location>
    </subcellularLocation>
</comment>
<dbReference type="InterPro" id="IPR022898">
    <property type="entry name" value="RNase_HII"/>
</dbReference>
<dbReference type="CDD" id="cd07182">
    <property type="entry name" value="RNase_HII_bacteria_HII_like"/>
    <property type="match status" value="1"/>
</dbReference>
<feature type="binding site" evidence="14 15">
    <location>
        <position position="77"/>
    </location>
    <ligand>
        <name>a divalent metal cation</name>
        <dbReference type="ChEBI" id="CHEBI:60240"/>
    </ligand>
</feature>
<keyword evidence="17" id="KW-0175">Coiled coil</keyword>
<evidence type="ECO:0000256" key="8">
    <source>
        <dbReference type="ARBA" id="ARBA00022490"/>
    </source>
</evidence>
<dbReference type="Pfam" id="PF01351">
    <property type="entry name" value="RNase_HII"/>
    <property type="match status" value="1"/>
</dbReference>
<accession>A0A5J4JJ64</accession>
<feature type="coiled-coil region" evidence="17">
    <location>
        <begin position="31"/>
        <end position="58"/>
    </location>
</feature>
<evidence type="ECO:0000256" key="6">
    <source>
        <dbReference type="ARBA" id="ARBA00012180"/>
    </source>
</evidence>
<comment type="cofactor">
    <cofactor evidence="14 15">
        <name>Mn(2+)</name>
        <dbReference type="ChEBI" id="CHEBI:29035"/>
    </cofactor>
    <cofactor evidence="14 15">
        <name>Mg(2+)</name>
        <dbReference type="ChEBI" id="CHEBI:18420"/>
    </cofactor>
    <text evidence="14 15">Manganese or magnesium. Binds 1 divalent metal ion per monomer in the absence of substrate. May bind a second metal ion after substrate binding.</text>
</comment>
<keyword evidence="12 14" id="KW-0378">Hydrolase</keyword>
<evidence type="ECO:0000256" key="10">
    <source>
        <dbReference type="ARBA" id="ARBA00022723"/>
    </source>
</evidence>
<dbReference type="PANTHER" id="PTHR10954:SF18">
    <property type="entry name" value="RIBONUCLEASE HII"/>
    <property type="match status" value="1"/>
</dbReference>
<evidence type="ECO:0000313" key="19">
    <source>
        <dbReference type="EMBL" id="GER69064.1"/>
    </source>
</evidence>
<evidence type="ECO:0000256" key="17">
    <source>
        <dbReference type="SAM" id="Coils"/>
    </source>
</evidence>
<dbReference type="EMBL" id="BKZQ01000003">
    <property type="protein sequence ID" value="GER69064.1"/>
    <property type="molecule type" value="Genomic_DNA"/>
</dbReference>
<evidence type="ECO:0000256" key="12">
    <source>
        <dbReference type="ARBA" id="ARBA00022801"/>
    </source>
</evidence>
<keyword evidence="11 14" id="KW-0255">Endonuclease</keyword>
<dbReference type="GO" id="GO:0005737">
    <property type="term" value="C:cytoplasm"/>
    <property type="evidence" value="ECO:0007669"/>
    <property type="project" value="UniProtKB-SubCell"/>
</dbReference>
<dbReference type="Gene3D" id="3.30.420.10">
    <property type="entry name" value="Ribonuclease H-like superfamily/Ribonuclease H"/>
    <property type="match status" value="1"/>
</dbReference>
<dbReference type="FunFam" id="3.30.420.10:FF:000006">
    <property type="entry name" value="Ribonuclease HII"/>
    <property type="match status" value="1"/>
</dbReference>
<evidence type="ECO:0000256" key="11">
    <source>
        <dbReference type="ARBA" id="ARBA00022759"/>
    </source>
</evidence>
<dbReference type="GO" id="GO:0032299">
    <property type="term" value="C:ribonuclease H2 complex"/>
    <property type="evidence" value="ECO:0007669"/>
    <property type="project" value="TreeGrafter"/>
</dbReference>
<evidence type="ECO:0000256" key="16">
    <source>
        <dbReference type="RuleBase" id="RU003515"/>
    </source>
</evidence>
<evidence type="ECO:0000256" key="2">
    <source>
        <dbReference type="ARBA" id="ARBA00001946"/>
    </source>
</evidence>
<feature type="binding site" evidence="14 15">
    <location>
        <position position="78"/>
    </location>
    <ligand>
        <name>a divalent metal cation</name>
        <dbReference type="ChEBI" id="CHEBI:60240"/>
    </ligand>
</feature>
<dbReference type="SUPFAM" id="SSF53098">
    <property type="entry name" value="Ribonuclease H-like"/>
    <property type="match status" value="1"/>
</dbReference>
<dbReference type="PANTHER" id="PTHR10954">
    <property type="entry name" value="RIBONUCLEASE H2 SUBUNIT A"/>
    <property type="match status" value="1"/>
</dbReference>
<comment type="catalytic activity">
    <reaction evidence="1 14 15 16">
        <text>Endonucleolytic cleavage to 5'-phosphomonoester.</text>
        <dbReference type="EC" id="3.1.26.4"/>
    </reaction>
</comment>
<dbReference type="InterPro" id="IPR024567">
    <property type="entry name" value="RNase_HII/HIII_dom"/>
</dbReference>
<dbReference type="RefSeq" id="WP_151697394.1">
    <property type="nucleotide sequence ID" value="NZ_BKZP01000001.1"/>
</dbReference>
<dbReference type="InterPro" id="IPR036397">
    <property type="entry name" value="RNaseH_sf"/>
</dbReference>
<proteinExistence type="inferred from homology"/>
<dbReference type="NCBIfam" id="NF000595">
    <property type="entry name" value="PRK00015.1-3"/>
    <property type="match status" value="1"/>
</dbReference>
<comment type="caution">
    <text evidence="19">The sequence shown here is derived from an EMBL/GenBank/DDBJ whole genome shotgun (WGS) entry which is preliminary data.</text>
</comment>
<comment type="cofactor">
    <cofactor evidence="2">
        <name>Mg(2+)</name>
        <dbReference type="ChEBI" id="CHEBI:18420"/>
    </cofactor>
</comment>
<comment type="similarity">
    <text evidence="5 14 16">Belongs to the RNase HII family.</text>
</comment>
<feature type="binding site" evidence="14 15">
    <location>
        <position position="169"/>
    </location>
    <ligand>
        <name>a divalent metal cation</name>
        <dbReference type="ChEBI" id="CHEBI:60240"/>
    </ligand>
</feature>
<organism evidence="19 20">
    <name type="scientific">Weizmannia acidilactici</name>
    <dbReference type="NCBI Taxonomy" id="2607726"/>
    <lineage>
        <taxon>Bacteria</taxon>
        <taxon>Bacillati</taxon>
        <taxon>Bacillota</taxon>
        <taxon>Bacilli</taxon>
        <taxon>Bacillales</taxon>
        <taxon>Bacillaceae</taxon>
        <taxon>Heyndrickxia</taxon>
    </lineage>
</organism>
<dbReference type="InterPro" id="IPR001352">
    <property type="entry name" value="RNase_HII/HIII"/>
</dbReference>
<dbReference type="NCBIfam" id="NF000594">
    <property type="entry name" value="PRK00015.1-1"/>
    <property type="match status" value="1"/>
</dbReference>
<evidence type="ECO:0000313" key="20">
    <source>
        <dbReference type="Proteomes" id="UP000391919"/>
    </source>
</evidence>
<feature type="domain" description="RNase H type-2" evidence="18">
    <location>
        <begin position="71"/>
        <end position="256"/>
    </location>
</feature>
<keyword evidence="10 14" id="KW-0479">Metal-binding</keyword>
<evidence type="ECO:0000256" key="5">
    <source>
        <dbReference type="ARBA" id="ARBA00007383"/>
    </source>
</evidence>
<dbReference type="GO" id="GO:0004523">
    <property type="term" value="F:RNA-DNA hybrid ribonuclease activity"/>
    <property type="evidence" value="ECO:0007669"/>
    <property type="project" value="UniProtKB-UniRule"/>
</dbReference>
<dbReference type="GO" id="GO:0003723">
    <property type="term" value="F:RNA binding"/>
    <property type="evidence" value="ECO:0007669"/>
    <property type="project" value="UniProtKB-UniRule"/>
</dbReference>
<dbReference type="InterPro" id="IPR012337">
    <property type="entry name" value="RNaseH-like_sf"/>
</dbReference>
<gene>
    <name evidence="14 19" type="primary">rnhB</name>
    <name evidence="19" type="ORF">BpJC7_03670</name>
</gene>
<dbReference type="GO" id="GO:0006298">
    <property type="term" value="P:mismatch repair"/>
    <property type="evidence" value="ECO:0007669"/>
    <property type="project" value="TreeGrafter"/>
</dbReference>
<dbReference type="Proteomes" id="UP000391919">
    <property type="component" value="Unassembled WGS sequence"/>
</dbReference>
<dbReference type="GO" id="GO:0030145">
    <property type="term" value="F:manganese ion binding"/>
    <property type="evidence" value="ECO:0007669"/>
    <property type="project" value="UniProtKB-UniRule"/>
</dbReference>
<evidence type="ECO:0000256" key="4">
    <source>
        <dbReference type="ARBA" id="ARBA00004496"/>
    </source>
</evidence>
<evidence type="ECO:0000256" key="13">
    <source>
        <dbReference type="ARBA" id="ARBA00023211"/>
    </source>
</evidence>
<keyword evidence="20" id="KW-1185">Reference proteome</keyword>
<keyword evidence="9 14" id="KW-0540">Nuclease</keyword>
<dbReference type="EC" id="3.1.26.4" evidence="6 14"/>